<protein>
    <recommendedName>
        <fullName evidence="3">UDP-N-acetylglucosamine kinase</fullName>
    </recommendedName>
</protein>
<comment type="caution">
    <text evidence="1">The sequence shown here is derived from an EMBL/GenBank/DDBJ whole genome shotgun (WGS) entry which is preliminary data.</text>
</comment>
<dbReference type="SUPFAM" id="SSF52540">
    <property type="entry name" value="P-loop containing nucleoside triphosphate hydrolases"/>
    <property type="match status" value="1"/>
</dbReference>
<dbReference type="AlphaFoldDB" id="A0A1G2QA92"/>
<reference evidence="1 2" key="1">
    <citation type="journal article" date="2016" name="Nat. Commun.">
        <title>Thousands of microbial genomes shed light on interconnected biogeochemical processes in an aquifer system.</title>
        <authorList>
            <person name="Anantharaman K."/>
            <person name="Brown C.T."/>
            <person name="Hug L.A."/>
            <person name="Sharon I."/>
            <person name="Castelle C.J."/>
            <person name="Probst A.J."/>
            <person name="Thomas B.C."/>
            <person name="Singh A."/>
            <person name="Wilkins M.J."/>
            <person name="Karaoz U."/>
            <person name="Brodie E.L."/>
            <person name="Williams K.H."/>
            <person name="Hubbard S.S."/>
            <person name="Banfield J.F."/>
        </authorList>
    </citation>
    <scope>NUCLEOTIDE SEQUENCE [LARGE SCALE GENOMIC DNA]</scope>
</reference>
<evidence type="ECO:0000313" key="2">
    <source>
        <dbReference type="Proteomes" id="UP000176494"/>
    </source>
</evidence>
<dbReference type="Pfam" id="PF13671">
    <property type="entry name" value="AAA_33"/>
    <property type="match status" value="1"/>
</dbReference>
<organism evidence="1 2">
    <name type="scientific">Candidatus Vogelbacteria bacterium GWA1_51_14</name>
    <dbReference type="NCBI Taxonomy" id="1802435"/>
    <lineage>
        <taxon>Bacteria</taxon>
        <taxon>Candidatus Vogeliibacteriota</taxon>
    </lineage>
</organism>
<dbReference type="Gene3D" id="3.40.50.300">
    <property type="entry name" value="P-loop containing nucleotide triphosphate hydrolases"/>
    <property type="match status" value="1"/>
</dbReference>
<dbReference type="STRING" id="1802435.A2114_02130"/>
<proteinExistence type="predicted"/>
<sequence length="240" mass="27112">MLARVKEAVLPWLIAKLYWPRETMTKKEEDVQKQYLDQLKFKARTTGKPIIVAMVGLVGSGKSAVAKQVAEHLRATVISGDKIRVMLRAQGEQFEKARKIAENATIEIIKKHGGNIVLDSDFIDDAKRASIRAVAKELGTKLVFIRTYCDHDIAMGRIIAGESDDFFSNASSQWTGEDKGQVVKLREFHRRTLLHYKWSKTGGGKWTLRHLPFKIGTTIDTGKEGWSEALKNDLDLEEIF</sequence>
<evidence type="ECO:0000313" key="1">
    <source>
        <dbReference type="EMBL" id="OHA57059.1"/>
    </source>
</evidence>
<evidence type="ECO:0008006" key="3">
    <source>
        <dbReference type="Google" id="ProtNLM"/>
    </source>
</evidence>
<dbReference type="EMBL" id="MHTG01000022">
    <property type="protein sequence ID" value="OHA57059.1"/>
    <property type="molecule type" value="Genomic_DNA"/>
</dbReference>
<dbReference type="Proteomes" id="UP000176494">
    <property type="component" value="Unassembled WGS sequence"/>
</dbReference>
<dbReference type="InterPro" id="IPR027417">
    <property type="entry name" value="P-loop_NTPase"/>
</dbReference>
<name>A0A1G2QA92_9BACT</name>
<accession>A0A1G2QA92</accession>
<gene>
    <name evidence="1" type="ORF">A2114_02130</name>
</gene>